<evidence type="ECO:0000313" key="9">
    <source>
        <dbReference type="Proteomes" id="UP001642464"/>
    </source>
</evidence>
<keyword evidence="5 6" id="KW-0472">Membrane</keyword>
<keyword evidence="4 6" id="KW-1133">Transmembrane helix</keyword>
<dbReference type="InterPro" id="IPR050291">
    <property type="entry name" value="CDF_Transporter"/>
</dbReference>
<comment type="subcellular location">
    <subcellularLocation>
        <location evidence="1">Membrane</location>
        <topology evidence="1">Multi-pass membrane protein</topology>
    </subcellularLocation>
</comment>
<comment type="caution">
    <text evidence="8">The sequence shown here is derived from an EMBL/GenBank/DDBJ whole genome shotgun (WGS) entry which is preliminary data.</text>
</comment>
<evidence type="ECO:0000256" key="6">
    <source>
        <dbReference type="SAM" id="Phobius"/>
    </source>
</evidence>
<keyword evidence="2" id="KW-0813">Transport</keyword>
<evidence type="ECO:0000256" key="2">
    <source>
        <dbReference type="ARBA" id="ARBA00022448"/>
    </source>
</evidence>
<feature type="domain" description="Cation efflux protein transmembrane" evidence="7">
    <location>
        <begin position="48"/>
        <end position="140"/>
    </location>
</feature>
<organism evidence="8 9">
    <name type="scientific">Durusdinium trenchii</name>
    <dbReference type="NCBI Taxonomy" id="1381693"/>
    <lineage>
        <taxon>Eukaryota</taxon>
        <taxon>Sar</taxon>
        <taxon>Alveolata</taxon>
        <taxon>Dinophyceae</taxon>
        <taxon>Suessiales</taxon>
        <taxon>Symbiodiniaceae</taxon>
        <taxon>Durusdinium</taxon>
    </lineage>
</organism>
<dbReference type="Proteomes" id="UP001642464">
    <property type="component" value="Unassembled WGS sequence"/>
</dbReference>
<evidence type="ECO:0000256" key="4">
    <source>
        <dbReference type="ARBA" id="ARBA00022989"/>
    </source>
</evidence>
<dbReference type="InterPro" id="IPR027469">
    <property type="entry name" value="Cation_efflux_TMD_sf"/>
</dbReference>
<keyword evidence="9" id="KW-1185">Reference proteome</keyword>
<reference evidence="8 9" key="1">
    <citation type="submission" date="2024-02" db="EMBL/GenBank/DDBJ databases">
        <authorList>
            <person name="Chen Y."/>
            <person name="Shah S."/>
            <person name="Dougan E. K."/>
            <person name="Thang M."/>
            <person name="Chan C."/>
        </authorList>
    </citation>
    <scope>NUCLEOTIDE SEQUENCE [LARGE SCALE GENOMIC DNA]</scope>
</reference>
<evidence type="ECO:0000256" key="5">
    <source>
        <dbReference type="ARBA" id="ARBA00023136"/>
    </source>
</evidence>
<evidence type="ECO:0000256" key="3">
    <source>
        <dbReference type="ARBA" id="ARBA00022692"/>
    </source>
</evidence>
<proteinExistence type="predicted"/>
<dbReference type="Gene3D" id="1.20.1510.10">
    <property type="entry name" value="Cation efflux protein transmembrane domain"/>
    <property type="match status" value="1"/>
</dbReference>
<dbReference type="PANTHER" id="PTHR43840">
    <property type="entry name" value="MITOCHONDRIAL METAL TRANSPORTER 1-RELATED"/>
    <property type="match status" value="1"/>
</dbReference>
<feature type="transmembrane region" description="Helical" evidence="6">
    <location>
        <begin position="46"/>
        <end position="65"/>
    </location>
</feature>
<accession>A0ABP0KW12</accession>
<gene>
    <name evidence="8" type="ORF">SCF082_LOCUS19462</name>
</gene>
<dbReference type="InterPro" id="IPR058533">
    <property type="entry name" value="Cation_efflux_TM"/>
</dbReference>
<dbReference type="SUPFAM" id="SSF161111">
    <property type="entry name" value="Cation efflux protein transmembrane domain-like"/>
    <property type="match status" value="1"/>
</dbReference>
<dbReference type="PROSITE" id="PS51257">
    <property type="entry name" value="PROKAR_LIPOPROTEIN"/>
    <property type="match status" value="1"/>
</dbReference>
<feature type="transmembrane region" description="Helical" evidence="6">
    <location>
        <begin position="115"/>
        <end position="133"/>
    </location>
</feature>
<keyword evidence="3 6" id="KW-0812">Transmembrane</keyword>
<dbReference type="EMBL" id="CAXAMM010013335">
    <property type="protein sequence ID" value="CAK9031049.1"/>
    <property type="molecule type" value="Genomic_DNA"/>
</dbReference>
<dbReference type="Pfam" id="PF01545">
    <property type="entry name" value="Cation_efflux"/>
    <property type="match status" value="1"/>
</dbReference>
<feature type="transmembrane region" description="Helical" evidence="6">
    <location>
        <begin position="21"/>
        <end position="40"/>
    </location>
</feature>
<protein>
    <submittedName>
        <fullName evidence="8">Mitochondrial metal transporter 2</fullName>
    </submittedName>
</protein>
<sequence>MSRPDSEVSRRTFAGRCCTGFGWAASCSAVLLFSIVILQVNDLIQLFWLGTLVNVALSVTKIILAQVTVQKALMADAIHGLGDTAAEVVTAFAYIEAARPPDKEHPWGHGKIESIGAVIVTCILLYISFSMGYDSITSLRPMLAAFQQGRSCNDSATGKETQKEVLTANREEESLALRRAVDLICVRNWFCEDWTAHRANMRQVQFDGRMLALQTFNASSSNPLDLLKDGEPAFLETSRAAILAGIEALRESMQMPLERESEWVLADLEGDDFAAKLQWQISQTTGMCRFRQQLLVGHQCVERRRSWQSLGEPKELQLTLLRPVTGYTSELLNAVSSCSPSSVEDVLTRGQEPRFSSMEVMCSGSFFTRHSWGKEVRHS</sequence>
<name>A0ABP0KW12_9DINO</name>
<evidence type="ECO:0000256" key="1">
    <source>
        <dbReference type="ARBA" id="ARBA00004141"/>
    </source>
</evidence>
<evidence type="ECO:0000259" key="7">
    <source>
        <dbReference type="Pfam" id="PF01545"/>
    </source>
</evidence>
<evidence type="ECO:0000313" key="8">
    <source>
        <dbReference type="EMBL" id="CAK9031049.1"/>
    </source>
</evidence>
<dbReference type="PANTHER" id="PTHR43840:SF15">
    <property type="entry name" value="MITOCHONDRIAL METAL TRANSPORTER 1-RELATED"/>
    <property type="match status" value="1"/>
</dbReference>